<dbReference type="EMBL" id="JABWUV010000010">
    <property type="protein sequence ID" value="KAF6324852.1"/>
    <property type="molecule type" value="Genomic_DNA"/>
</dbReference>
<dbReference type="Proteomes" id="UP000527355">
    <property type="component" value="Unassembled WGS sequence"/>
</dbReference>
<dbReference type="AlphaFoldDB" id="A0A7J7VI66"/>
<keyword evidence="1" id="KW-0472">Membrane</keyword>
<feature type="transmembrane region" description="Helical" evidence="1">
    <location>
        <begin position="20"/>
        <end position="53"/>
    </location>
</feature>
<accession>A0A7J7VI66</accession>
<comment type="caution">
    <text evidence="2">The sequence shown here is derived from an EMBL/GenBank/DDBJ whole genome shotgun (WGS) entry which is preliminary data.</text>
</comment>
<protein>
    <submittedName>
        <fullName evidence="2">Uncharacterized protein</fullName>
    </submittedName>
</protein>
<keyword evidence="1" id="KW-0812">Transmembrane</keyword>
<keyword evidence="3" id="KW-1185">Reference proteome</keyword>
<evidence type="ECO:0000256" key="1">
    <source>
        <dbReference type="SAM" id="Phobius"/>
    </source>
</evidence>
<keyword evidence="1" id="KW-1133">Transmembrane helix</keyword>
<reference evidence="2 3" key="1">
    <citation type="journal article" date="2020" name="Nature">
        <title>Six reference-quality genomes reveal evolution of bat adaptations.</title>
        <authorList>
            <person name="Jebb D."/>
            <person name="Huang Z."/>
            <person name="Pippel M."/>
            <person name="Hughes G.M."/>
            <person name="Lavrichenko K."/>
            <person name="Devanna P."/>
            <person name="Winkler S."/>
            <person name="Jermiin L.S."/>
            <person name="Skirmuntt E.C."/>
            <person name="Katzourakis A."/>
            <person name="Burkitt-Gray L."/>
            <person name="Ray D.A."/>
            <person name="Sullivan K.A.M."/>
            <person name="Roscito J.G."/>
            <person name="Kirilenko B.M."/>
            <person name="Davalos L.M."/>
            <person name="Corthals A.P."/>
            <person name="Power M.L."/>
            <person name="Jones G."/>
            <person name="Ransome R.D."/>
            <person name="Dechmann D.K.N."/>
            <person name="Locatelli A.G."/>
            <person name="Puechmaille S.J."/>
            <person name="Fedrigo O."/>
            <person name="Jarvis E.D."/>
            <person name="Hiller M."/>
            <person name="Vernes S.C."/>
            <person name="Myers E.W."/>
            <person name="Teeling E.C."/>
        </authorList>
    </citation>
    <scope>NUCLEOTIDE SEQUENCE [LARGE SCALE GENOMIC DNA]</scope>
    <source>
        <strain evidence="2">MMyoMyo1</strain>
        <tissue evidence="2">Flight muscle</tissue>
    </source>
</reference>
<proteinExistence type="predicted"/>
<name>A0A7J7VI66_MYOMY</name>
<evidence type="ECO:0000313" key="2">
    <source>
        <dbReference type="EMBL" id="KAF6324852.1"/>
    </source>
</evidence>
<organism evidence="2 3">
    <name type="scientific">Myotis myotis</name>
    <name type="common">Greater mouse-eared bat</name>
    <name type="synonym">Vespertilio myotis</name>
    <dbReference type="NCBI Taxonomy" id="51298"/>
    <lineage>
        <taxon>Eukaryota</taxon>
        <taxon>Metazoa</taxon>
        <taxon>Chordata</taxon>
        <taxon>Craniata</taxon>
        <taxon>Vertebrata</taxon>
        <taxon>Euteleostomi</taxon>
        <taxon>Mammalia</taxon>
        <taxon>Eutheria</taxon>
        <taxon>Laurasiatheria</taxon>
        <taxon>Chiroptera</taxon>
        <taxon>Yangochiroptera</taxon>
        <taxon>Vespertilionidae</taxon>
        <taxon>Myotis</taxon>
    </lineage>
</organism>
<evidence type="ECO:0000313" key="3">
    <source>
        <dbReference type="Proteomes" id="UP000527355"/>
    </source>
</evidence>
<gene>
    <name evidence="2" type="ORF">mMyoMyo1_008306</name>
</gene>
<sequence length="126" mass="13718">MLPLSCPFPFSFPLLGPSPAWLGVLLFLLEVLINFLIIIGLLVVGTFALVFVWSEHSLTPTYLPGFWLSLTNPFFPKRQPLSLLPQCLVLGLPIGSLSSWICSHLLPGGDWAAAGSRENVSWEVGG</sequence>